<dbReference type="PANTHER" id="PTHR43280">
    <property type="entry name" value="ARAC-FAMILY TRANSCRIPTIONAL REGULATOR"/>
    <property type="match status" value="1"/>
</dbReference>
<dbReference type="EMBL" id="JALGBH010000002">
    <property type="protein sequence ID" value="MCJ0742826.1"/>
    <property type="molecule type" value="Genomic_DNA"/>
</dbReference>
<keyword evidence="3" id="KW-0804">Transcription</keyword>
<evidence type="ECO:0000256" key="1">
    <source>
        <dbReference type="ARBA" id="ARBA00023015"/>
    </source>
</evidence>
<dbReference type="Pfam" id="PF12833">
    <property type="entry name" value="HTH_18"/>
    <property type="match status" value="1"/>
</dbReference>
<evidence type="ECO:0000256" key="4">
    <source>
        <dbReference type="SAM" id="Phobius"/>
    </source>
</evidence>
<sequence length="386" mass="45384">MDWILFLHIFTIINKVLLFPLFFFRKHNSLANRMLALLILLPVFPIISNYIFYQGPSVYFVPSLFISQIIFSFFGPVYLFYCLQMIGKPFKMDKRKLLHLLPSFSVLVLFTCYLLVGHKTQIAFEQSFYNGNYSAWPMLVSSLAPITIVLIYVAASAHIVFKHIASYKEVFSNLESLRIGYIFEFNIIIIAEIVLLILLSTFVSFYYIDLVWIPLLGNVMYLYIVYKSYNYGMIFSENDYRLFQEKYAPLNQYLHQQKEKYSHSNLSAVKIEEYALQILTFFDEEKCYLDPDLNLSGLANRIQIPSHSLSQVINQKFGKNFFDFVNAYRTDAFKEKLLDKQFMHIKLEELAYMCGFNSKASFQRAFKKYTGMTPSTYRELELRHIA</sequence>
<comment type="caution">
    <text evidence="6">The sequence shown here is derived from an EMBL/GenBank/DDBJ whole genome shotgun (WGS) entry which is preliminary data.</text>
</comment>
<keyword evidence="7" id="KW-1185">Reference proteome</keyword>
<evidence type="ECO:0000256" key="2">
    <source>
        <dbReference type="ARBA" id="ARBA00023125"/>
    </source>
</evidence>
<dbReference type="PROSITE" id="PS01124">
    <property type="entry name" value="HTH_ARAC_FAMILY_2"/>
    <property type="match status" value="1"/>
</dbReference>
<name>A0ABS9ZWY2_9SPHI</name>
<organism evidence="6 7">
    <name type="scientific">Pedobacter montanisoli</name>
    <dbReference type="NCBI Taxonomy" id="2923277"/>
    <lineage>
        <taxon>Bacteria</taxon>
        <taxon>Pseudomonadati</taxon>
        <taxon>Bacteroidota</taxon>
        <taxon>Sphingobacteriia</taxon>
        <taxon>Sphingobacteriales</taxon>
        <taxon>Sphingobacteriaceae</taxon>
        <taxon>Pedobacter</taxon>
    </lineage>
</organism>
<dbReference type="SMART" id="SM00342">
    <property type="entry name" value="HTH_ARAC"/>
    <property type="match status" value="1"/>
</dbReference>
<evidence type="ECO:0000313" key="6">
    <source>
        <dbReference type="EMBL" id="MCJ0742826.1"/>
    </source>
</evidence>
<feature type="transmembrane region" description="Helical" evidence="4">
    <location>
        <begin position="59"/>
        <end position="81"/>
    </location>
</feature>
<dbReference type="SUPFAM" id="SSF46689">
    <property type="entry name" value="Homeodomain-like"/>
    <property type="match status" value="1"/>
</dbReference>
<proteinExistence type="predicted"/>
<dbReference type="PRINTS" id="PR00032">
    <property type="entry name" value="HTHARAC"/>
</dbReference>
<feature type="transmembrane region" description="Helical" evidence="4">
    <location>
        <begin position="136"/>
        <end position="161"/>
    </location>
</feature>
<feature type="transmembrane region" description="Helical" evidence="4">
    <location>
        <begin position="97"/>
        <end position="116"/>
    </location>
</feature>
<dbReference type="InterPro" id="IPR009057">
    <property type="entry name" value="Homeodomain-like_sf"/>
</dbReference>
<feature type="domain" description="HTH araC/xylS-type" evidence="5">
    <location>
        <begin position="273"/>
        <end position="380"/>
    </location>
</feature>
<dbReference type="Proteomes" id="UP001165460">
    <property type="component" value="Unassembled WGS sequence"/>
</dbReference>
<dbReference type="PANTHER" id="PTHR43280:SF29">
    <property type="entry name" value="ARAC-FAMILY TRANSCRIPTIONAL REGULATOR"/>
    <property type="match status" value="1"/>
</dbReference>
<protein>
    <submittedName>
        <fullName evidence="6">Helix-turn-helix domain-containing protein</fullName>
    </submittedName>
</protein>
<keyword evidence="4" id="KW-1133">Transmembrane helix</keyword>
<feature type="transmembrane region" description="Helical" evidence="4">
    <location>
        <begin position="181"/>
        <end position="199"/>
    </location>
</feature>
<feature type="transmembrane region" description="Helical" evidence="4">
    <location>
        <begin position="6"/>
        <end position="23"/>
    </location>
</feature>
<dbReference type="InterPro" id="IPR020449">
    <property type="entry name" value="Tscrpt_reg_AraC-type_HTH"/>
</dbReference>
<reference evidence="6" key="1">
    <citation type="submission" date="2022-03" db="EMBL/GenBank/DDBJ databases">
        <authorList>
            <person name="Woo C.Y."/>
        </authorList>
    </citation>
    <scope>NUCLEOTIDE SEQUENCE</scope>
    <source>
        <strain evidence="6">CYS-01</strain>
    </source>
</reference>
<keyword evidence="4" id="KW-0472">Membrane</keyword>
<dbReference type="RefSeq" id="WP_243361642.1">
    <property type="nucleotide sequence ID" value="NZ_JALGBH010000002.1"/>
</dbReference>
<evidence type="ECO:0000259" key="5">
    <source>
        <dbReference type="PROSITE" id="PS01124"/>
    </source>
</evidence>
<dbReference type="InterPro" id="IPR018060">
    <property type="entry name" value="HTH_AraC"/>
</dbReference>
<keyword evidence="1" id="KW-0805">Transcription regulation</keyword>
<keyword evidence="4" id="KW-0812">Transmembrane</keyword>
<dbReference type="Gene3D" id="1.10.10.60">
    <property type="entry name" value="Homeodomain-like"/>
    <property type="match status" value="2"/>
</dbReference>
<feature type="transmembrane region" description="Helical" evidence="4">
    <location>
        <begin position="35"/>
        <end position="53"/>
    </location>
</feature>
<keyword evidence="2" id="KW-0238">DNA-binding</keyword>
<evidence type="ECO:0000313" key="7">
    <source>
        <dbReference type="Proteomes" id="UP001165460"/>
    </source>
</evidence>
<accession>A0ABS9ZWY2</accession>
<gene>
    <name evidence="6" type="ORF">MMF97_08900</name>
</gene>
<evidence type="ECO:0000256" key="3">
    <source>
        <dbReference type="ARBA" id="ARBA00023163"/>
    </source>
</evidence>
<feature type="transmembrane region" description="Helical" evidence="4">
    <location>
        <begin position="205"/>
        <end position="226"/>
    </location>
</feature>